<dbReference type="InterPro" id="IPR036640">
    <property type="entry name" value="ABC1_TM_sf"/>
</dbReference>
<dbReference type="PROSITE" id="PS50893">
    <property type="entry name" value="ABC_TRANSPORTER_2"/>
    <property type="match status" value="1"/>
</dbReference>
<dbReference type="Pfam" id="PF00664">
    <property type="entry name" value="ABC_membrane"/>
    <property type="match status" value="1"/>
</dbReference>
<dbReference type="InterPro" id="IPR003439">
    <property type="entry name" value="ABC_transporter-like_ATP-bd"/>
</dbReference>
<sequence length="594" mass="66971">MTGKYTFKTLHDQIKAQERDFWRTNLLGIGATLLLLPIPMLMPLLIDEVLLGHPGKMTEFISSIFGNSEVWLYISVILAVILTLRFLAFFLNNKKTFYATKITQKISYLLRHRILHHLERISLSEYESLKSGNIASKSVQDVESISGFSGQIVTTLLSASLMLLGIAVIMLWMNWVLALLVFLLNPFFLAFSKLLGRKTGELLRRQYKAYEIYHELLNETLELFVQVRVSNQERSFFGILQGHAKEIESASLDYGYKASVAQTSSTLLTNTVVDIFRGLGIAAVAYSDLTVGMMIAFLFYLSTLVSPMQQLMGLVISYQTIKPALERINTLLTLSHEPHYPHECNPFEDKKTTSLELKEISFSYGNGKEVLHNINLKAKEGQKIALIGPSGSGKTTIAQIMVGFYPSHRGEILYGDVPIEKIGLPIVRENTALMLQEALFFNDTIRMNLTLFKEKSETEIYEALKAAQLEEFVAKLEDGLETCIGKNGIRLSGGQRQRLAIARLILSDPKIVIFDEATSALDNETEYHLYETLEAFLKGRTTIIIAHRTTTIKQADHIYFIDDGYVKAEGSYEELRKIGLIQAEFDAEKNTTIC</sequence>
<evidence type="ECO:0000313" key="10">
    <source>
        <dbReference type="EMBL" id="MDM5263040.1"/>
    </source>
</evidence>
<evidence type="ECO:0000256" key="4">
    <source>
        <dbReference type="ARBA" id="ARBA00022840"/>
    </source>
</evidence>
<dbReference type="SMART" id="SM00382">
    <property type="entry name" value="AAA"/>
    <property type="match status" value="1"/>
</dbReference>
<comment type="caution">
    <text evidence="10">The sequence shown here is derived from an EMBL/GenBank/DDBJ whole genome shotgun (WGS) entry which is preliminary data.</text>
</comment>
<dbReference type="SUPFAM" id="SSF90123">
    <property type="entry name" value="ABC transporter transmembrane region"/>
    <property type="match status" value="1"/>
</dbReference>
<feature type="transmembrane region" description="Helical" evidence="7">
    <location>
        <begin position="152"/>
        <end position="172"/>
    </location>
</feature>
<reference evidence="10" key="1">
    <citation type="submission" date="2023-01" db="EMBL/GenBank/DDBJ databases">
        <title>Sulfurovum sp. XTW-4 genome assembly.</title>
        <authorList>
            <person name="Wang J."/>
        </authorList>
    </citation>
    <scope>NUCLEOTIDE SEQUENCE</scope>
    <source>
        <strain evidence="10">XTW-4</strain>
    </source>
</reference>
<accession>A0ABT7QPM1</accession>
<dbReference type="InterPro" id="IPR039421">
    <property type="entry name" value="Type_1_exporter"/>
</dbReference>
<dbReference type="InterPro" id="IPR011527">
    <property type="entry name" value="ABC1_TM_dom"/>
</dbReference>
<proteinExistence type="predicted"/>
<dbReference type="InterPro" id="IPR027417">
    <property type="entry name" value="P-loop_NTPase"/>
</dbReference>
<evidence type="ECO:0000256" key="5">
    <source>
        <dbReference type="ARBA" id="ARBA00022989"/>
    </source>
</evidence>
<dbReference type="Proteomes" id="UP001169066">
    <property type="component" value="Unassembled WGS sequence"/>
</dbReference>
<keyword evidence="6 7" id="KW-0472">Membrane</keyword>
<feature type="transmembrane region" description="Helical" evidence="7">
    <location>
        <begin position="21"/>
        <end position="46"/>
    </location>
</feature>
<dbReference type="InterPro" id="IPR003593">
    <property type="entry name" value="AAA+_ATPase"/>
</dbReference>
<feature type="transmembrane region" description="Helical" evidence="7">
    <location>
        <begin position="279"/>
        <end position="301"/>
    </location>
</feature>
<evidence type="ECO:0000256" key="2">
    <source>
        <dbReference type="ARBA" id="ARBA00022692"/>
    </source>
</evidence>
<name>A0ABT7QPM1_9BACT</name>
<evidence type="ECO:0000256" key="1">
    <source>
        <dbReference type="ARBA" id="ARBA00004651"/>
    </source>
</evidence>
<dbReference type="GO" id="GO:0005524">
    <property type="term" value="F:ATP binding"/>
    <property type="evidence" value="ECO:0007669"/>
    <property type="project" value="UniProtKB-KW"/>
</dbReference>
<keyword evidence="4 10" id="KW-0067">ATP-binding</keyword>
<dbReference type="PROSITE" id="PS50929">
    <property type="entry name" value="ABC_TM1F"/>
    <property type="match status" value="1"/>
</dbReference>
<evidence type="ECO:0000256" key="3">
    <source>
        <dbReference type="ARBA" id="ARBA00022741"/>
    </source>
</evidence>
<evidence type="ECO:0000256" key="6">
    <source>
        <dbReference type="ARBA" id="ARBA00023136"/>
    </source>
</evidence>
<dbReference type="InterPro" id="IPR017871">
    <property type="entry name" value="ABC_transporter-like_CS"/>
</dbReference>
<evidence type="ECO:0000256" key="7">
    <source>
        <dbReference type="SAM" id="Phobius"/>
    </source>
</evidence>
<organism evidence="10 11">
    <name type="scientific">Sulfurovum xiamenensis</name>
    <dbReference type="NCBI Taxonomy" id="3019066"/>
    <lineage>
        <taxon>Bacteria</taxon>
        <taxon>Pseudomonadati</taxon>
        <taxon>Campylobacterota</taxon>
        <taxon>Epsilonproteobacteria</taxon>
        <taxon>Campylobacterales</taxon>
        <taxon>Sulfurovaceae</taxon>
        <taxon>Sulfurovum</taxon>
    </lineage>
</organism>
<dbReference type="RefSeq" id="WP_289401169.1">
    <property type="nucleotide sequence ID" value="NZ_JAQIBC010000001.1"/>
</dbReference>
<dbReference type="PANTHER" id="PTHR24221">
    <property type="entry name" value="ATP-BINDING CASSETTE SUB-FAMILY B"/>
    <property type="match status" value="1"/>
</dbReference>
<protein>
    <submittedName>
        <fullName evidence="10">ABC transporter ATP-binding protein</fullName>
    </submittedName>
</protein>
<dbReference type="EMBL" id="JAQIBC010000001">
    <property type="protein sequence ID" value="MDM5263040.1"/>
    <property type="molecule type" value="Genomic_DNA"/>
</dbReference>
<dbReference type="SUPFAM" id="SSF52540">
    <property type="entry name" value="P-loop containing nucleoside triphosphate hydrolases"/>
    <property type="match status" value="1"/>
</dbReference>
<feature type="transmembrane region" description="Helical" evidence="7">
    <location>
        <begin position="178"/>
        <end position="196"/>
    </location>
</feature>
<evidence type="ECO:0000259" key="8">
    <source>
        <dbReference type="PROSITE" id="PS50893"/>
    </source>
</evidence>
<dbReference type="PROSITE" id="PS00211">
    <property type="entry name" value="ABC_TRANSPORTER_1"/>
    <property type="match status" value="1"/>
</dbReference>
<keyword evidence="10" id="KW-0560">Oxidoreductase</keyword>
<keyword evidence="5 7" id="KW-1133">Transmembrane helix</keyword>
<keyword evidence="11" id="KW-1185">Reference proteome</keyword>
<gene>
    <name evidence="10" type="ORF">PF327_02405</name>
</gene>
<feature type="domain" description="ABC transmembrane type-1" evidence="9">
    <location>
        <begin position="26"/>
        <end position="320"/>
    </location>
</feature>
<evidence type="ECO:0000259" key="9">
    <source>
        <dbReference type="PROSITE" id="PS50929"/>
    </source>
</evidence>
<feature type="transmembrane region" description="Helical" evidence="7">
    <location>
        <begin position="70"/>
        <end position="91"/>
    </location>
</feature>
<dbReference type="Pfam" id="PF00005">
    <property type="entry name" value="ABC_tran"/>
    <property type="match status" value="1"/>
</dbReference>
<keyword evidence="2 7" id="KW-0812">Transmembrane</keyword>
<dbReference type="Gene3D" id="1.20.1560.10">
    <property type="entry name" value="ABC transporter type 1, transmembrane domain"/>
    <property type="match status" value="1"/>
</dbReference>
<dbReference type="PANTHER" id="PTHR24221:SF233">
    <property type="entry name" value="ATP-BINDING_PERMEASE FUSION ABC TRANSPORTER-RELATED"/>
    <property type="match status" value="1"/>
</dbReference>
<comment type="subcellular location">
    <subcellularLocation>
        <location evidence="1">Cell membrane</location>
        <topology evidence="1">Multi-pass membrane protein</topology>
    </subcellularLocation>
</comment>
<dbReference type="GO" id="GO:0016491">
    <property type="term" value="F:oxidoreductase activity"/>
    <property type="evidence" value="ECO:0007669"/>
    <property type="project" value="UniProtKB-KW"/>
</dbReference>
<dbReference type="CDD" id="cd07346">
    <property type="entry name" value="ABC_6TM_exporters"/>
    <property type="match status" value="1"/>
</dbReference>
<dbReference type="Gene3D" id="3.40.50.300">
    <property type="entry name" value="P-loop containing nucleotide triphosphate hydrolases"/>
    <property type="match status" value="1"/>
</dbReference>
<evidence type="ECO:0000313" key="11">
    <source>
        <dbReference type="Proteomes" id="UP001169066"/>
    </source>
</evidence>
<feature type="domain" description="ABC transporter" evidence="8">
    <location>
        <begin position="355"/>
        <end position="588"/>
    </location>
</feature>
<keyword evidence="3" id="KW-0547">Nucleotide-binding</keyword>